<gene>
    <name evidence="2" type="ORF">CRG98_044681</name>
</gene>
<feature type="region of interest" description="Disordered" evidence="1">
    <location>
        <begin position="1"/>
        <end position="34"/>
    </location>
</feature>
<feature type="compositionally biased region" description="Polar residues" evidence="1">
    <location>
        <begin position="1"/>
        <end position="13"/>
    </location>
</feature>
<dbReference type="Proteomes" id="UP000233551">
    <property type="component" value="Unassembled WGS sequence"/>
</dbReference>
<organism evidence="2 3">
    <name type="scientific">Punica granatum</name>
    <name type="common">Pomegranate</name>
    <dbReference type="NCBI Taxonomy" id="22663"/>
    <lineage>
        <taxon>Eukaryota</taxon>
        <taxon>Viridiplantae</taxon>
        <taxon>Streptophyta</taxon>
        <taxon>Embryophyta</taxon>
        <taxon>Tracheophyta</taxon>
        <taxon>Spermatophyta</taxon>
        <taxon>Magnoliopsida</taxon>
        <taxon>eudicotyledons</taxon>
        <taxon>Gunneridae</taxon>
        <taxon>Pentapetalae</taxon>
        <taxon>rosids</taxon>
        <taxon>malvids</taxon>
        <taxon>Myrtales</taxon>
        <taxon>Lythraceae</taxon>
        <taxon>Punica</taxon>
    </lineage>
</organism>
<accession>A0A2I0HTY5</accession>
<evidence type="ECO:0000313" key="3">
    <source>
        <dbReference type="Proteomes" id="UP000233551"/>
    </source>
</evidence>
<protein>
    <submittedName>
        <fullName evidence="2">Uncharacterized protein</fullName>
    </submittedName>
</protein>
<evidence type="ECO:0000313" key="2">
    <source>
        <dbReference type="EMBL" id="PKI34930.1"/>
    </source>
</evidence>
<feature type="region of interest" description="Disordered" evidence="1">
    <location>
        <begin position="47"/>
        <end position="87"/>
    </location>
</feature>
<evidence type="ECO:0000256" key="1">
    <source>
        <dbReference type="SAM" id="MobiDB-lite"/>
    </source>
</evidence>
<sequence>MSSGVLRPPTTSEEWPEEKSEPQRSPRIPIGGRAPAIPIREVVTGIKAPAPKSQENPQIGDFPYSGEDIHDSRHHSPIGVVGTLPRD</sequence>
<name>A0A2I0HTY5_PUNGR</name>
<proteinExistence type="predicted"/>
<dbReference type="EMBL" id="PGOL01005544">
    <property type="protein sequence ID" value="PKI34930.1"/>
    <property type="molecule type" value="Genomic_DNA"/>
</dbReference>
<reference evidence="2 3" key="1">
    <citation type="submission" date="2017-11" db="EMBL/GenBank/DDBJ databases">
        <title>De-novo sequencing of pomegranate (Punica granatum L.) genome.</title>
        <authorList>
            <person name="Akparov Z."/>
            <person name="Amiraslanov A."/>
            <person name="Hajiyeva S."/>
            <person name="Abbasov M."/>
            <person name="Kaur K."/>
            <person name="Hamwieh A."/>
            <person name="Solovyev V."/>
            <person name="Salamov A."/>
            <person name="Braich B."/>
            <person name="Kosarev P."/>
            <person name="Mahmoud A."/>
            <person name="Hajiyev E."/>
            <person name="Babayeva S."/>
            <person name="Izzatullayeva V."/>
            <person name="Mammadov A."/>
            <person name="Mammadov A."/>
            <person name="Sharifova S."/>
            <person name="Ojaghi J."/>
            <person name="Eynullazada K."/>
            <person name="Bayramov B."/>
            <person name="Abdulazimova A."/>
            <person name="Shahmuradov I."/>
        </authorList>
    </citation>
    <scope>NUCLEOTIDE SEQUENCE [LARGE SCALE GENOMIC DNA]</scope>
    <source>
        <strain evidence="3">cv. AG2017</strain>
        <tissue evidence="2">Leaf</tissue>
    </source>
</reference>
<comment type="caution">
    <text evidence="2">The sequence shown here is derived from an EMBL/GenBank/DDBJ whole genome shotgun (WGS) entry which is preliminary data.</text>
</comment>
<dbReference type="AlphaFoldDB" id="A0A2I0HTY5"/>
<keyword evidence="3" id="KW-1185">Reference proteome</keyword>